<evidence type="ECO:0000313" key="6">
    <source>
        <dbReference type="EMBL" id="QHU07128.1"/>
    </source>
</evidence>
<protein>
    <submittedName>
        <fullName evidence="6">Uncharacterized protein</fullName>
    </submittedName>
</protein>
<keyword evidence="3" id="KW-0808">Transferase</keyword>
<dbReference type="EMBL" id="MN740673">
    <property type="protein sequence ID" value="QHU07128.1"/>
    <property type="molecule type" value="Genomic_DNA"/>
</dbReference>
<reference evidence="6" key="1">
    <citation type="journal article" date="2020" name="Nature">
        <title>Giant virus diversity and host interactions through global metagenomics.</title>
        <authorList>
            <person name="Schulz F."/>
            <person name="Roux S."/>
            <person name="Paez-Espino D."/>
            <person name="Jungbluth S."/>
            <person name="Walsh D.A."/>
            <person name="Denef V.J."/>
            <person name="McMahon K.D."/>
            <person name="Konstantinidis K.T."/>
            <person name="Eloe-Fadrosh E.A."/>
            <person name="Kyrpides N.C."/>
            <person name="Woyke T."/>
        </authorList>
    </citation>
    <scope>NUCLEOTIDE SEQUENCE</scope>
    <source>
        <strain evidence="6">GVMAG-S-1038524-41</strain>
    </source>
</reference>
<evidence type="ECO:0000256" key="5">
    <source>
        <dbReference type="ARBA" id="ARBA00023180"/>
    </source>
</evidence>
<comment type="subcellular location">
    <subcellularLocation>
        <location evidence="1">Membrane</location>
        <topology evidence="1">Single-pass type II membrane protein</topology>
    </subcellularLocation>
</comment>
<evidence type="ECO:0000256" key="4">
    <source>
        <dbReference type="ARBA" id="ARBA00023136"/>
    </source>
</evidence>
<sequence length="617" mass="71238">MPNISDYTVVELKKKAKAKGLRGYSRLRKSELVKLFGGKTTRRRSRRRFSSSKKTQIAFCFLLMHKIDHANWWEHFFNQDTDGTSNMYAHYKDSKGNSPDWMVPHAVRSVRTDWCGEGLVHSFNQMLKKALKNPNNKYFALLSGACLPLYTYDETYKLITSTDKARIYYMKEDGNVFEDRNDVYNGHQWVVLNRKVAQDYIRLSDKKDSKAQKFIRKFRKFYKENGVSVGNKKAIKDPDTTWLGGCPDEVYPINWLAELYGKNLSKYVKNQMTTYTSWDFEKDPDHPKVFNIRTVKRSKKDICGRGHIFARKFTVDAADYIAMSCGKSDKKNQKGKPSGNVIVRKEMIARLGNQMFQYASALGIAHAKHGDACIITDEDLISYDELRSAKDDLINVCKGPFKICGPPDYPFTIVPEKAYAKYDMKPFMVPGSIEIESDLDQGFLQSYKYFENISDIIRKKFTFKGDISRKVNRYMKKKKSGGYKVIGLHARRGDHLALGYMRFPPPGYFNRARDYFRKKYRKVRFIVATNNRSWANETFSADDTEVISHSKSAPEDLAILSACDGVIMSLGSFGWWGGYLCGGPVVYYKNEFNMSHEINKGNVRKSDYYPEHWVGLK</sequence>
<dbReference type="GO" id="GO:0008107">
    <property type="term" value="F:galactoside 2-alpha-L-fucosyltransferase activity"/>
    <property type="evidence" value="ECO:0007669"/>
    <property type="project" value="InterPro"/>
</dbReference>
<dbReference type="PANTHER" id="PTHR11927">
    <property type="entry name" value="GALACTOSIDE 2-L-FUCOSYLTRANSFERASE"/>
    <property type="match status" value="1"/>
</dbReference>
<evidence type="ECO:0000256" key="3">
    <source>
        <dbReference type="ARBA" id="ARBA00022679"/>
    </source>
</evidence>
<dbReference type="PANTHER" id="PTHR11927:SF9">
    <property type="entry name" value="L-FUCOSYLTRANSFERASE"/>
    <property type="match status" value="1"/>
</dbReference>
<dbReference type="GO" id="GO:0005975">
    <property type="term" value="P:carbohydrate metabolic process"/>
    <property type="evidence" value="ECO:0007669"/>
    <property type="project" value="InterPro"/>
</dbReference>
<name>A0A6C0JTA1_9ZZZZ</name>
<keyword evidence="5" id="KW-0325">Glycoprotein</keyword>
<keyword evidence="2" id="KW-0328">Glycosyltransferase</keyword>
<accession>A0A6C0JTA1</accession>
<evidence type="ECO:0000256" key="1">
    <source>
        <dbReference type="ARBA" id="ARBA00004606"/>
    </source>
</evidence>
<dbReference type="InterPro" id="IPR003406">
    <property type="entry name" value="Glyco_trans_14"/>
</dbReference>
<proteinExistence type="predicted"/>
<evidence type="ECO:0000256" key="2">
    <source>
        <dbReference type="ARBA" id="ARBA00022676"/>
    </source>
</evidence>
<dbReference type="CDD" id="cd11301">
    <property type="entry name" value="Fut1_Fut2_like"/>
    <property type="match status" value="1"/>
</dbReference>
<keyword evidence="4" id="KW-0472">Membrane</keyword>
<organism evidence="6">
    <name type="scientific">viral metagenome</name>
    <dbReference type="NCBI Taxonomy" id="1070528"/>
    <lineage>
        <taxon>unclassified sequences</taxon>
        <taxon>metagenomes</taxon>
        <taxon>organismal metagenomes</taxon>
    </lineage>
</organism>
<dbReference type="Pfam" id="PF01531">
    <property type="entry name" value="Glyco_transf_11"/>
    <property type="match status" value="1"/>
</dbReference>
<dbReference type="GO" id="GO:0016020">
    <property type="term" value="C:membrane"/>
    <property type="evidence" value="ECO:0007669"/>
    <property type="project" value="UniProtKB-SubCell"/>
</dbReference>
<dbReference type="InterPro" id="IPR002516">
    <property type="entry name" value="Glyco_trans_11"/>
</dbReference>
<dbReference type="AlphaFoldDB" id="A0A6C0JTA1"/>
<dbReference type="Pfam" id="PF02485">
    <property type="entry name" value="Branch"/>
    <property type="match status" value="1"/>
</dbReference>